<dbReference type="PANTHER" id="PTHR43606">
    <property type="entry name" value="PHOSPHATASE, PUTATIVE (AFU_ORTHOLOGUE AFUA_6G08710)-RELATED"/>
    <property type="match status" value="1"/>
</dbReference>
<proteinExistence type="predicted"/>
<accession>A0A382SWA5</accession>
<gene>
    <name evidence="1" type="ORF">METZ01_LOCUS366897</name>
</gene>
<name>A0A382SWA5_9ZZZZ</name>
<dbReference type="InterPro" id="IPR052900">
    <property type="entry name" value="Phospholipid_Metab_Enz"/>
</dbReference>
<protein>
    <recommendedName>
        <fullName evidence="2">Fibronectin type-III domain-containing protein</fullName>
    </recommendedName>
</protein>
<dbReference type="PANTHER" id="PTHR43606:SF1">
    <property type="entry name" value="PHOD-LIKE PHOSPHATASE METALLOPHOSPHATASE DOMAIN-CONTAINING PROTEIN"/>
    <property type="match status" value="1"/>
</dbReference>
<reference evidence="1" key="1">
    <citation type="submission" date="2018-05" db="EMBL/GenBank/DDBJ databases">
        <authorList>
            <person name="Lanie J.A."/>
            <person name="Ng W.-L."/>
            <person name="Kazmierczak K.M."/>
            <person name="Andrzejewski T.M."/>
            <person name="Davidsen T.M."/>
            <person name="Wayne K.J."/>
            <person name="Tettelin H."/>
            <person name="Glass J.I."/>
            <person name="Rusch D."/>
            <person name="Podicherti R."/>
            <person name="Tsui H.-C.T."/>
            <person name="Winkler M.E."/>
        </authorList>
    </citation>
    <scope>NUCLEOTIDE SEQUENCE</scope>
</reference>
<organism evidence="1">
    <name type="scientific">marine metagenome</name>
    <dbReference type="NCBI Taxonomy" id="408172"/>
    <lineage>
        <taxon>unclassified sequences</taxon>
        <taxon>metagenomes</taxon>
        <taxon>ecological metagenomes</taxon>
    </lineage>
</organism>
<evidence type="ECO:0008006" key="2">
    <source>
        <dbReference type="Google" id="ProtNLM"/>
    </source>
</evidence>
<dbReference type="AlphaFoldDB" id="A0A382SWA5"/>
<dbReference type="EMBL" id="UINC01132003">
    <property type="protein sequence ID" value="SVD14043.1"/>
    <property type="molecule type" value="Genomic_DNA"/>
</dbReference>
<feature type="non-terminal residue" evidence="1">
    <location>
        <position position="199"/>
    </location>
</feature>
<sequence>MLLVAAGYAEGPYQATGFKVGEVTDTSAIVWTRLTLKAKPNPPTAPTLTFNYSGGATFQPDLRERPKHPPTRLNGIKYATKGGANDIRYAAPGVTGEVRVLYSPEIKEARQPMKNTLWQAVDTKADFTRQFKLTDLHPDTRYNVVVETRGMDGATGQKLVGSFKTAPADKQVAQVVFAVSTGQTFRHQDRPDGFEIYPS</sequence>
<dbReference type="Gene3D" id="2.60.40.380">
    <property type="entry name" value="Purple acid phosphatase-like, N-terminal"/>
    <property type="match status" value="1"/>
</dbReference>
<evidence type="ECO:0000313" key="1">
    <source>
        <dbReference type="EMBL" id="SVD14043.1"/>
    </source>
</evidence>